<dbReference type="OrthoDB" id="1911590at2759"/>
<feature type="domain" description="DUF3444" evidence="1">
    <location>
        <begin position="423"/>
        <end position="614"/>
    </location>
</feature>
<evidence type="ECO:0000313" key="3">
    <source>
        <dbReference type="Proteomes" id="UP000447434"/>
    </source>
</evidence>
<protein>
    <recommendedName>
        <fullName evidence="1">DUF3444 domain-containing protein</fullName>
    </recommendedName>
</protein>
<evidence type="ECO:0000313" key="2">
    <source>
        <dbReference type="EMBL" id="KAE9608609.1"/>
    </source>
</evidence>
<name>A0A6A5MI28_LUPAL</name>
<evidence type="ECO:0000259" key="1">
    <source>
        <dbReference type="Pfam" id="PF11926"/>
    </source>
</evidence>
<proteinExistence type="predicted"/>
<comment type="caution">
    <text evidence="2">The sequence shown here is derived from an EMBL/GenBank/DDBJ whole genome shotgun (WGS) entry which is preliminary data.</text>
</comment>
<keyword evidence="3" id="KW-1185">Reference proteome</keyword>
<dbReference type="PANTHER" id="PTHR47374:SF10">
    <property type="entry name" value="HEAT SHOCK N-TERMINAL DOMAIN-CONTAINING PROTEIN, PUTATIVE-RELATED"/>
    <property type="match status" value="1"/>
</dbReference>
<sequence length="645" mass="74288">MNTELKHKKVRAIHEQSLAAIMMLHKDYPDARKKLIIARKIYPELENISLKLTICEILLLASSLKLSHIMSCILDLMCTSSTCSDARCYFSDLVNSINGIKNDFPGADLAQEIVQNALNMLSDRENNMYHGLEHDANDLISLDEILDGENIESASTSRSCRDIINADIPLEQIRLEESMVQDRECSQHEFYNFEKERNIELFETGQIWAANYQSDEIKQCRYAKINSNNGDVLSVTWLKPVLVGASDESLWCNAGLPLACGAFRRDPNTCDQVRPRIFSYKCYSVSDQTGDRIEIYPKIGEIWAMYKDGMANALNPEGLKGCKFELIEMFSDYSKCTGSDFACLVKVNGYRSVFKRLTCGTRPVLFHISPNRLIFSHKIPSHRLVGGKDEALFELDQMALPNHLIQQIEEKLCVEQSQFEGKFLEYTKSAYDFAVGQVWATYCGKDTTHHRYAVIDKVISDRQVQSTLLEPEVVHNYDNKWRQDLPIACGTFKHGNSNVILDISQFSHLVNYMKITTRPNYVIYPLKGEVWAMYKNWKRNWEHTDYEKCKYWLVEVISDISKENGMKVAKLKVVHNCETLFQRQKHEGFDMFCTVFEEDILCFSHQIPAYKVVGVEKYGIPKDSWHLEPHALIHYHKVKNIILKP</sequence>
<gene>
    <name evidence="2" type="ORF">Lalb_Chr08g0237521</name>
</gene>
<dbReference type="PANTHER" id="PTHR47374">
    <property type="entry name" value="ENDOSOME ANTIGEN-LIKE PROTEIN, PUTATIVE (DUF3444)-RELATED"/>
    <property type="match status" value="1"/>
</dbReference>
<dbReference type="Pfam" id="PF11926">
    <property type="entry name" value="DUF3444"/>
    <property type="match status" value="2"/>
</dbReference>
<reference evidence="3" key="1">
    <citation type="journal article" date="2020" name="Nat. Commun.">
        <title>Genome sequence of the cluster root forming white lupin.</title>
        <authorList>
            <person name="Hufnagel B."/>
            <person name="Marques A."/>
            <person name="Soriano A."/>
            <person name="Marques L."/>
            <person name="Divol F."/>
            <person name="Doumas P."/>
            <person name="Sallet E."/>
            <person name="Mancinotti D."/>
            <person name="Carrere S."/>
            <person name="Marande W."/>
            <person name="Arribat S."/>
            <person name="Keller J."/>
            <person name="Huneau C."/>
            <person name="Blein T."/>
            <person name="Aime D."/>
            <person name="Laguerre M."/>
            <person name="Taylor J."/>
            <person name="Schubert V."/>
            <person name="Nelson M."/>
            <person name="Geu-Flores F."/>
            <person name="Crespi M."/>
            <person name="Gallardo-Guerrero K."/>
            <person name="Delaux P.-M."/>
            <person name="Salse J."/>
            <person name="Berges H."/>
            <person name="Guyot R."/>
            <person name="Gouzy J."/>
            <person name="Peret B."/>
        </authorList>
    </citation>
    <scope>NUCLEOTIDE SEQUENCE [LARGE SCALE GENOMIC DNA]</scope>
    <source>
        <strain evidence="3">cv. Amiga</strain>
    </source>
</reference>
<feature type="domain" description="DUF3444" evidence="1">
    <location>
        <begin position="184"/>
        <end position="386"/>
    </location>
</feature>
<dbReference type="InterPro" id="IPR024593">
    <property type="entry name" value="DUF3444"/>
</dbReference>
<accession>A0A6A5MI28</accession>
<dbReference type="Proteomes" id="UP000447434">
    <property type="component" value="Chromosome 8"/>
</dbReference>
<dbReference type="EMBL" id="WOCE01000008">
    <property type="protein sequence ID" value="KAE9608609.1"/>
    <property type="molecule type" value="Genomic_DNA"/>
</dbReference>
<dbReference type="AlphaFoldDB" id="A0A6A5MI28"/>
<organism evidence="2 3">
    <name type="scientific">Lupinus albus</name>
    <name type="common">White lupine</name>
    <name type="synonym">Lupinus termis</name>
    <dbReference type="NCBI Taxonomy" id="3870"/>
    <lineage>
        <taxon>Eukaryota</taxon>
        <taxon>Viridiplantae</taxon>
        <taxon>Streptophyta</taxon>
        <taxon>Embryophyta</taxon>
        <taxon>Tracheophyta</taxon>
        <taxon>Spermatophyta</taxon>
        <taxon>Magnoliopsida</taxon>
        <taxon>eudicotyledons</taxon>
        <taxon>Gunneridae</taxon>
        <taxon>Pentapetalae</taxon>
        <taxon>rosids</taxon>
        <taxon>fabids</taxon>
        <taxon>Fabales</taxon>
        <taxon>Fabaceae</taxon>
        <taxon>Papilionoideae</taxon>
        <taxon>50 kb inversion clade</taxon>
        <taxon>genistoids sensu lato</taxon>
        <taxon>core genistoids</taxon>
        <taxon>Genisteae</taxon>
        <taxon>Lupinus</taxon>
    </lineage>
</organism>